<protein>
    <recommendedName>
        <fullName evidence="1">SCO6045-like C-terminal domain-containing protein</fullName>
    </recommendedName>
</protein>
<name>A0ABV6NZ39_9ACTN</name>
<reference evidence="2 3" key="1">
    <citation type="submission" date="2024-09" db="EMBL/GenBank/DDBJ databases">
        <authorList>
            <person name="Sun Q."/>
            <person name="Mori K."/>
        </authorList>
    </citation>
    <scope>NUCLEOTIDE SEQUENCE [LARGE SCALE GENOMIC DNA]</scope>
    <source>
        <strain evidence="2 3">TBRC 2205</strain>
    </source>
</reference>
<dbReference type="RefSeq" id="WP_377340421.1">
    <property type="nucleotide sequence ID" value="NZ_JBHLUE010000016.1"/>
</dbReference>
<keyword evidence="3" id="KW-1185">Reference proteome</keyword>
<evidence type="ECO:0000259" key="1">
    <source>
        <dbReference type="Pfam" id="PF26136"/>
    </source>
</evidence>
<organism evidence="2 3">
    <name type="scientific">Plantactinospora siamensis</name>
    <dbReference type="NCBI Taxonomy" id="555372"/>
    <lineage>
        <taxon>Bacteria</taxon>
        <taxon>Bacillati</taxon>
        <taxon>Actinomycetota</taxon>
        <taxon>Actinomycetes</taxon>
        <taxon>Micromonosporales</taxon>
        <taxon>Micromonosporaceae</taxon>
        <taxon>Plantactinospora</taxon>
    </lineage>
</organism>
<gene>
    <name evidence="2" type="ORF">ACFFHU_18115</name>
</gene>
<accession>A0ABV6NZ39</accession>
<evidence type="ECO:0000313" key="2">
    <source>
        <dbReference type="EMBL" id="MFC0566042.1"/>
    </source>
</evidence>
<dbReference type="Pfam" id="PF26136">
    <property type="entry name" value="SCO6045_C"/>
    <property type="match status" value="1"/>
</dbReference>
<dbReference type="Proteomes" id="UP001589894">
    <property type="component" value="Unassembled WGS sequence"/>
</dbReference>
<proteinExistence type="predicted"/>
<comment type="caution">
    <text evidence="2">The sequence shown here is derived from an EMBL/GenBank/DDBJ whole genome shotgun (WGS) entry which is preliminary data.</text>
</comment>
<dbReference type="EMBL" id="JBHLUE010000016">
    <property type="protein sequence ID" value="MFC0566042.1"/>
    <property type="molecule type" value="Genomic_DNA"/>
</dbReference>
<feature type="domain" description="SCO6045-like C-terminal" evidence="1">
    <location>
        <begin position="21"/>
        <end position="104"/>
    </location>
</feature>
<sequence>MTGDPAAPAGSDPSAGSASLARRQAELAAAVTAGAPVPVGFDARLVGIARRALLGKRAGEVARHWPALAAGLAGRWPAAFVEWAADRPANGALRDGWDLARSLLAGGALPAVAAAELALRDAVWWYPGDAPPRRRWMPALRRAGGAVAVQVAGRVRLVRAGR</sequence>
<dbReference type="InterPro" id="IPR058711">
    <property type="entry name" value="SCO6045-like_C"/>
</dbReference>
<evidence type="ECO:0000313" key="3">
    <source>
        <dbReference type="Proteomes" id="UP001589894"/>
    </source>
</evidence>